<gene>
    <name evidence="2" type="ORF">M513_08371</name>
</gene>
<feature type="region of interest" description="Disordered" evidence="1">
    <location>
        <begin position="62"/>
        <end position="86"/>
    </location>
</feature>
<evidence type="ECO:0000313" key="3">
    <source>
        <dbReference type="Proteomes" id="UP000030764"/>
    </source>
</evidence>
<name>A0A085M0G9_9BILA</name>
<reference evidence="2 3" key="1">
    <citation type="journal article" date="2014" name="Nat. Genet.">
        <title>Genome and transcriptome of the porcine whipworm Trichuris suis.</title>
        <authorList>
            <person name="Jex A.R."/>
            <person name="Nejsum P."/>
            <person name="Schwarz E.M."/>
            <person name="Hu L."/>
            <person name="Young N.D."/>
            <person name="Hall R.S."/>
            <person name="Korhonen P.K."/>
            <person name="Liao S."/>
            <person name="Thamsborg S."/>
            <person name="Xia J."/>
            <person name="Xu P."/>
            <person name="Wang S."/>
            <person name="Scheerlinck J.P."/>
            <person name="Hofmann A."/>
            <person name="Sternberg P.W."/>
            <person name="Wang J."/>
            <person name="Gasser R.B."/>
        </authorList>
    </citation>
    <scope>NUCLEOTIDE SEQUENCE [LARGE SCALE GENOMIC DNA]</scope>
    <source>
        <strain evidence="2">DCEP-RM93M</strain>
    </source>
</reference>
<dbReference type="EMBL" id="KL363249">
    <property type="protein sequence ID" value="KFD50715.1"/>
    <property type="molecule type" value="Genomic_DNA"/>
</dbReference>
<evidence type="ECO:0000313" key="2">
    <source>
        <dbReference type="EMBL" id="KFD50715.1"/>
    </source>
</evidence>
<proteinExistence type="predicted"/>
<feature type="region of interest" description="Disordered" evidence="1">
    <location>
        <begin position="19"/>
        <end position="46"/>
    </location>
</feature>
<keyword evidence="3" id="KW-1185">Reference proteome</keyword>
<accession>A0A085M0G9</accession>
<protein>
    <submittedName>
        <fullName evidence="2">Uncharacterized protein</fullName>
    </submittedName>
</protein>
<dbReference type="AlphaFoldDB" id="A0A085M0G9"/>
<dbReference type="Proteomes" id="UP000030764">
    <property type="component" value="Unassembled WGS sequence"/>
</dbReference>
<organism evidence="2 3">
    <name type="scientific">Trichuris suis</name>
    <name type="common">pig whipworm</name>
    <dbReference type="NCBI Taxonomy" id="68888"/>
    <lineage>
        <taxon>Eukaryota</taxon>
        <taxon>Metazoa</taxon>
        <taxon>Ecdysozoa</taxon>
        <taxon>Nematoda</taxon>
        <taxon>Enoplea</taxon>
        <taxon>Dorylaimia</taxon>
        <taxon>Trichinellida</taxon>
        <taxon>Trichuridae</taxon>
        <taxon>Trichuris</taxon>
    </lineage>
</organism>
<sequence length="86" mass="9620">MIPSRWRLIQQSRRRLVSSAARQLRPGTPADTLLSGKLQNKKAKRELHSNEYACPVDRYRSARSSVPDDVGKHRGAVSPTAWSAPP</sequence>
<evidence type="ECO:0000256" key="1">
    <source>
        <dbReference type="SAM" id="MobiDB-lite"/>
    </source>
</evidence>